<sequence length="423" mass="47340">MGVNFNPIVLEDVQKNLLKIWQGPGVIECGDVGPRRCLITFETKHIKNEAMVNEALLLVFDEDILSLSRRIWVEVMGIPVYVWSEDTFKNISKIWGNYVYADDRTGESMSFTVARFLIDCFEWEYINEWITIKVEDREFEVHVKEFGCEVYSRESHPNELEKAMILETTEQTTSKSLVAETQLEGAAGCPLTVEKEYSNNVNIGQFPLIENETMEINGVNEEVDVGGKFTMHDDEGDNERLKEVEESELNKEWVCSTQVEPNNAEGVIERTKSGDYGPQTENGPVPDISASEMDSCPFPPGFGPCTSEDHVHRSLCHGLSQQEEMDTTRGEERIEKSLETATKQGINDGGVLNEAIGTKELCEVGGISFKEKDEIDLLVKIVGAKSLKKTKQGSASKKQRTMKAAPNLKGKNYLFGMLGGWGG</sequence>
<comment type="caution">
    <text evidence="1">The sequence shown here is derived from an EMBL/GenBank/DDBJ whole genome shotgun (WGS) entry which is preliminary data.</text>
</comment>
<accession>A0ABU6X4U5</accession>
<protein>
    <recommendedName>
        <fullName evidence="3">DUF4283 domain-containing protein</fullName>
    </recommendedName>
</protein>
<evidence type="ECO:0008006" key="3">
    <source>
        <dbReference type="Google" id="ProtNLM"/>
    </source>
</evidence>
<keyword evidence="2" id="KW-1185">Reference proteome</keyword>
<evidence type="ECO:0000313" key="1">
    <source>
        <dbReference type="EMBL" id="MED6193141.1"/>
    </source>
</evidence>
<dbReference type="EMBL" id="JASCZI010211494">
    <property type="protein sequence ID" value="MED6193141.1"/>
    <property type="molecule type" value="Genomic_DNA"/>
</dbReference>
<name>A0ABU6X4U5_9FABA</name>
<reference evidence="1 2" key="1">
    <citation type="journal article" date="2023" name="Plants (Basel)">
        <title>Bridging the Gap: Combining Genomics and Transcriptomics Approaches to Understand Stylosanthes scabra, an Orphan Legume from the Brazilian Caatinga.</title>
        <authorList>
            <person name="Ferreira-Neto J.R.C."/>
            <person name="da Silva M.D."/>
            <person name="Binneck E."/>
            <person name="de Melo N.F."/>
            <person name="da Silva R.H."/>
            <person name="de Melo A.L.T.M."/>
            <person name="Pandolfi V."/>
            <person name="Bustamante F.O."/>
            <person name="Brasileiro-Vidal A.C."/>
            <person name="Benko-Iseppon A.M."/>
        </authorList>
    </citation>
    <scope>NUCLEOTIDE SEQUENCE [LARGE SCALE GENOMIC DNA]</scope>
    <source>
        <tissue evidence="1">Leaves</tissue>
    </source>
</reference>
<proteinExistence type="predicted"/>
<dbReference type="Proteomes" id="UP001341840">
    <property type="component" value="Unassembled WGS sequence"/>
</dbReference>
<gene>
    <name evidence="1" type="ORF">PIB30_016235</name>
</gene>
<evidence type="ECO:0000313" key="2">
    <source>
        <dbReference type="Proteomes" id="UP001341840"/>
    </source>
</evidence>
<organism evidence="1 2">
    <name type="scientific">Stylosanthes scabra</name>
    <dbReference type="NCBI Taxonomy" id="79078"/>
    <lineage>
        <taxon>Eukaryota</taxon>
        <taxon>Viridiplantae</taxon>
        <taxon>Streptophyta</taxon>
        <taxon>Embryophyta</taxon>
        <taxon>Tracheophyta</taxon>
        <taxon>Spermatophyta</taxon>
        <taxon>Magnoliopsida</taxon>
        <taxon>eudicotyledons</taxon>
        <taxon>Gunneridae</taxon>
        <taxon>Pentapetalae</taxon>
        <taxon>rosids</taxon>
        <taxon>fabids</taxon>
        <taxon>Fabales</taxon>
        <taxon>Fabaceae</taxon>
        <taxon>Papilionoideae</taxon>
        <taxon>50 kb inversion clade</taxon>
        <taxon>dalbergioids sensu lato</taxon>
        <taxon>Dalbergieae</taxon>
        <taxon>Pterocarpus clade</taxon>
        <taxon>Stylosanthes</taxon>
    </lineage>
</organism>